<feature type="binding site" evidence="4">
    <location>
        <position position="8"/>
    </location>
    <ligand>
        <name>a divalent metal cation</name>
        <dbReference type="ChEBI" id="CHEBI:60240"/>
        <label>1</label>
    </ligand>
</feature>
<evidence type="ECO:0000256" key="3">
    <source>
        <dbReference type="ARBA" id="ARBA00022801"/>
    </source>
</evidence>
<keyword evidence="2 4" id="KW-0479">Metal-binding</keyword>
<dbReference type="InterPro" id="IPR032466">
    <property type="entry name" value="Metal_Hydrolase"/>
</dbReference>
<organism evidence="5 6">
    <name type="scientific">Bisbaumannia pacifica</name>
    <dbReference type="NCBI Taxonomy" id="77098"/>
    <lineage>
        <taxon>Bacteria</taxon>
        <taxon>Pseudomonadati</taxon>
        <taxon>Pseudomonadota</taxon>
        <taxon>Gammaproteobacteria</taxon>
        <taxon>Oceanospirillales</taxon>
        <taxon>Halomonadaceae</taxon>
        <taxon>Bisbaumannia</taxon>
    </lineage>
</organism>
<dbReference type="Proteomes" id="UP000321275">
    <property type="component" value="Unassembled WGS sequence"/>
</dbReference>
<keyword evidence="6" id="KW-1185">Reference proteome</keyword>
<accession>A0A510XBT3</accession>
<dbReference type="InterPro" id="IPR018228">
    <property type="entry name" value="DNase_TatD-rel_CS"/>
</dbReference>
<dbReference type="SUPFAM" id="SSF51556">
    <property type="entry name" value="Metallo-dependent hydrolases"/>
    <property type="match status" value="1"/>
</dbReference>
<feature type="binding site" evidence="4">
    <location>
        <position position="6"/>
    </location>
    <ligand>
        <name>a divalent metal cation</name>
        <dbReference type="ChEBI" id="CHEBI:60240"/>
        <label>1</label>
    </ligand>
</feature>
<proteinExistence type="inferred from homology"/>
<feature type="binding site" evidence="4">
    <location>
        <position position="208"/>
    </location>
    <ligand>
        <name>a divalent metal cation</name>
        <dbReference type="ChEBI" id="CHEBI:60240"/>
        <label>1</label>
    </ligand>
</feature>
<protein>
    <submittedName>
        <fullName evidence="5">Deoxyribonuclease</fullName>
    </submittedName>
</protein>
<comment type="caution">
    <text evidence="5">The sequence shown here is derived from an EMBL/GenBank/DDBJ whole genome shotgun (WGS) entry which is preliminary data.</text>
</comment>
<dbReference type="RefSeq" id="WP_146801140.1">
    <property type="nucleotide sequence ID" value="NZ_BJUK01000002.1"/>
</dbReference>
<evidence type="ECO:0000313" key="5">
    <source>
        <dbReference type="EMBL" id="GEK46000.1"/>
    </source>
</evidence>
<dbReference type="PANTHER" id="PTHR46124:SF3">
    <property type="entry name" value="HYDROLASE"/>
    <property type="match status" value="1"/>
</dbReference>
<dbReference type="EMBL" id="BJUK01000002">
    <property type="protein sequence ID" value="GEK46000.1"/>
    <property type="molecule type" value="Genomic_DNA"/>
</dbReference>
<comment type="similarity">
    <text evidence="1">Belongs to the metallo-dependent hydrolases superfamily. TatD-type hydrolase family.</text>
</comment>
<sequence>MLIDAHCHLDFPDFDADREAVLARAHKAGVGHLVVPGTTRARWPDVLALGRRDDISVCLGLHPYFLDAHGDDDPEALDAALVEALAEPSDGPRIVALGECGVDGRFSDTLAAQWRLFEAQVRLAKAHRLPLVIHCVRINDLMAKRLRQLAPPQGGLIHAFAGSPEQARCFIDLGFVVGLGGALTHDRAKRLHRAVASLPDDGYVLETDSPDMPLAGHRGERNEPARVAEVCRAVARLRGQSPTRVAADSSATARRLFGLEAPR</sequence>
<dbReference type="CDD" id="cd01310">
    <property type="entry name" value="TatD_DNAse"/>
    <property type="match status" value="1"/>
</dbReference>
<evidence type="ECO:0000313" key="6">
    <source>
        <dbReference type="Proteomes" id="UP000321275"/>
    </source>
</evidence>
<evidence type="ECO:0000256" key="4">
    <source>
        <dbReference type="PIRSR" id="PIRSR005902-1"/>
    </source>
</evidence>
<dbReference type="PIRSF" id="PIRSF005902">
    <property type="entry name" value="DNase_TatD"/>
    <property type="match status" value="1"/>
</dbReference>
<dbReference type="Pfam" id="PF01026">
    <property type="entry name" value="TatD_DNase"/>
    <property type="match status" value="1"/>
</dbReference>
<feature type="binding site" evidence="4">
    <location>
        <position position="99"/>
    </location>
    <ligand>
        <name>a divalent metal cation</name>
        <dbReference type="ChEBI" id="CHEBI:60240"/>
        <label>1</label>
    </ligand>
</feature>
<gene>
    <name evidence="5" type="ORF">HPA02_02830</name>
</gene>
<keyword evidence="3" id="KW-0378">Hydrolase</keyword>
<evidence type="ECO:0000256" key="1">
    <source>
        <dbReference type="ARBA" id="ARBA00009275"/>
    </source>
</evidence>
<dbReference type="FunFam" id="3.20.20.140:FF:000005">
    <property type="entry name" value="TatD family hydrolase"/>
    <property type="match status" value="1"/>
</dbReference>
<dbReference type="OrthoDB" id="9810005at2"/>
<evidence type="ECO:0000256" key="2">
    <source>
        <dbReference type="ARBA" id="ARBA00022723"/>
    </source>
</evidence>
<reference evidence="5 6" key="1">
    <citation type="submission" date="2019-07" db="EMBL/GenBank/DDBJ databases">
        <title>Whole genome shotgun sequence of Halomonas pacifica NBRC 102220.</title>
        <authorList>
            <person name="Hosoyama A."/>
            <person name="Uohara A."/>
            <person name="Ohji S."/>
            <person name="Ichikawa N."/>
        </authorList>
    </citation>
    <scope>NUCLEOTIDE SEQUENCE [LARGE SCALE GENOMIC DNA]</scope>
    <source>
        <strain evidence="5 6">NBRC 102220</strain>
    </source>
</reference>
<dbReference type="GO" id="GO:0046872">
    <property type="term" value="F:metal ion binding"/>
    <property type="evidence" value="ECO:0007669"/>
    <property type="project" value="UniProtKB-KW"/>
</dbReference>
<dbReference type="PANTHER" id="PTHR46124">
    <property type="entry name" value="D-AMINOACYL-TRNA DEACYLASE"/>
    <property type="match status" value="1"/>
</dbReference>
<feature type="binding site" evidence="4">
    <location>
        <position position="158"/>
    </location>
    <ligand>
        <name>a divalent metal cation</name>
        <dbReference type="ChEBI" id="CHEBI:60240"/>
        <label>2</label>
    </ligand>
</feature>
<dbReference type="GO" id="GO:0005829">
    <property type="term" value="C:cytosol"/>
    <property type="evidence" value="ECO:0007669"/>
    <property type="project" value="TreeGrafter"/>
</dbReference>
<dbReference type="Gene3D" id="3.20.20.140">
    <property type="entry name" value="Metal-dependent hydrolases"/>
    <property type="match status" value="1"/>
</dbReference>
<dbReference type="AlphaFoldDB" id="A0A510XBT3"/>
<name>A0A510XBT3_9GAMM</name>
<dbReference type="PROSITE" id="PS01137">
    <property type="entry name" value="TATD_1"/>
    <property type="match status" value="1"/>
</dbReference>
<dbReference type="InterPro" id="IPR001130">
    <property type="entry name" value="TatD-like"/>
</dbReference>
<dbReference type="GO" id="GO:0016788">
    <property type="term" value="F:hydrolase activity, acting on ester bonds"/>
    <property type="evidence" value="ECO:0007669"/>
    <property type="project" value="InterPro"/>
</dbReference>
<feature type="binding site" evidence="4">
    <location>
        <position position="134"/>
    </location>
    <ligand>
        <name>a divalent metal cation</name>
        <dbReference type="ChEBI" id="CHEBI:60240"/>
        <label>2</label>
    </ligand>
</feature>